<evidence type="ECO:0000256" key="2">
    <source>
        <dbReference type="ARBA" id="ARBA00022598"/>
    </source>
</evidence>
<feature type="domain" description="Aminoacyl-transfer RNA synthetases class-II family profile" evidence="7">
    <location>
        <begin position="1"/>
        <end position="135"/>
    </location>
</feature>
<dbReference type="InterPro" id="IPR045864">
    <property type="entry name" value="aa-tRNA-synth_II/BPL/LPL"/>
</dbReference>
<evidence type="ECO:0000313" key="8">
    <source>
        <dbReference type="EMBL" id="KKM19086.1"/>
    </source>
</evidence>
<proteinExistence type="predicted"/>
<evidence type="ECO:0000256" key="3">
    <source>
        <dbReference type="ARBA" id="ARBA00022741"/>
    </source>
</evidence>
<evidence type="ECO:0000256" key="1">
    <source>
        <dbReference type="ARBA" id="ARBA00012814"/>
    </source>
</evidence>
<keyword evidence="3" id="KW-0547">Nucleotide-binding</keyword>
<organism evidence="8">
    <name type="scientific">marine sediment metagenome</name>
    <dbReference type="NCBI Taxonomy" id="412755"/>
    <lineage>
        <taxon>unclassified sequences</taxon>
        <taxon>metagenomes</taxon>
        <taxon>ecological metagenomes</taxon>
    </lineage>
</organism>
<dbReference type="EC" id="6.1.1.20" evidence="1"/>
<dbReference type="Pfam" id="PF01409">
    <property type="entry name" value="tRNA-synt_2d"/>
    <property type="match status" value="1"/>
</dbReference>
<sequence>PVKVFCVDRVFRNEKVDKSHLAEFTQVEGIVIDDNVNLCDLIGLLSEFYRKMGFKKIFTRPGFFPYTEPSMEVSVYYDKLGEWLEMGGSGIFRPEVTYPWGIKEPTRVLAWGQGLERIAMLYYNRTDIRDFYINPLKWLRQQSYFK</sequence>
<feature type="non-terminal residue" evidence="8">
    <location>
        <position position="1"/>
    </location>
</feature>
<dbReference type="PANTHER" id="PTHR11538:SF40">
    <property type="entry name" value="PHENYLALANINE--TRNA LIGASE ALPHA SUBUNIT"/>
    <property type="match status" value="1"/>
</dbReference>
<evidence type="ECO:0000256" key="6">
    <source>
        <dbReference type="ARBA" id="ARBA00023146"/>
    </source>
</evidence>
<keyword evidence="6" id="KW-0030">Aminoacyl-tRNA synthetase</keyword>
<dbReference type="GO" id="GO:0000049">
    <property type="term" value="F:tRNA binding"/>
    <property type="evidence" value="ECO:0007669"/>
    <property type="project" value="InterPro"/>
</dbReference>
<protein>
    <recommendedName>
        <fullName evidence="1">phenylalanine--tRNA ligase</fullName>
        <ecNumber evidence="1">6.1.1.20</ecNumber>
    </recommendedName>
</protein>
<evidence type="ECO:0000256" key="4">
    <source>
        <dbReference type="ARBA" id="ARBA00022840"/>
    </source>
</evidence>
<keyword evidence="2" id="KW-0436">Ligase</keyword>
<dbReference type="GO" id="GO:0004826">
    <property type="term" value="F:phenylalanine-tRNA ligase activity"/>
    <property type="evidence" value="ECO:0007669"/>
    <property type="project" value="UniProtKB-EC"/>
</dbReference>
<name>A0A0F9HUM2_9ZZZZ</name>
<keyword evidence="5" id="KW-0648">Protein biosynthesis</keyword>
<dbReference type="InterPro" id="IPR006195">
    <property type="entry name" value="aa-tRNA-synth_II"/>
</dbReference>
<dbReference type="Gene3D" id="3.30.930.10">
    <property type="entry name" value="Bira Bifunctional Protein, Domain 2"/>
    <property type="match status" value="1"/>
</dbReference>
<accession>A0A0F9HUM2</accession>
<dbReference type="GO" id="GO:0005737">
    <property type="term" value="C:cytoplasm"/>
    <property type="evidence" value="ECO:0007669"/>
    <property type="project" value="TreeGrafter"/>
</dbReference>
<reference evidence="8" key="1">
    <citation type="journal article" date="2015" name="Nature">
        <title>Complex archaea that bridge the gap between prokaryotes and eukaryotes.</title>
        <authorList>
            <person name="Spang A."/>
            <person name="Saw J.H."/>
            <person name="Jorgensen S.L."/>
            <person name="Zaremba-Niedzwiedzka K."/>
            <person name="Martijn J."/>
            <person name="Lind A.E."/>
            <person name="van Eijk R."/>
            <person name="Schleper C."/>
            <person name="Guy L."/>
            <person name="Ettema T.J."/>
        </authorList>
    </citation>
    <scope>NUCLEOTIDE SEQUENCE</scope>
</reference>
<dbReference type="InterPro" id="IPR002319">
    <property type="entry name" value="Phenylalanyl-tRNA_Synthase"/>
</dbReference>
<keyword evidence="4" id="KW-0067">ATP-binding</keyword>
<dbReference type="GO" id="GO:0005524">
    <property type="term" value="F:ATP binding"/>
    <property type="evidence" value="ECO:0007669"/>
    <property type="project" value="UniProtKB-KW"/>
</dbReference>
<dbReference type="PROSITE" id="PS50862">
    <property type="entry name" value="AA_TRNA_LIGASE_II"/>
    <property type="match status" value="1"/>
</dbReference>
<gene>
    <name evidence="8" type="ORF">LCGC14_1659170</name>
</gene>
<dbReference type="PANTHER" id="PTHR11538">
    <property type="entry name" value="PHENYLALANYL-TRNA SYNTHETASE"/>
    <property type="match status" value="1"/>
</dbReference>
<dbReference type="SUPFAM" id="SSF55681">
    <property type="entry name" value="Class II aaRS and biotin synthetases"/>
    <property type="match status" value="1"/>
</dbReference>
<dbReference type="GO" id="GO:0006432">
    <property type="term" value="P:phenylalanyl-tRNA aminoacylation"/>
    <property type="evidence" value="ECO:0007669"/>
    <property type="project" value="TreeGrafter"/>
</dbReference>
<comment type="caution">
    <text evidence="8">The sequence shown here is derived from an EMBL/GenBank/DDBJ whole genome shotgun (WGS) entry which is preliminary data.</text>
</comment>
<dbReference type="EMBL" id="LAZR01014071">
    <property type="protein sequence ID" value="KKM19086.1"/>
    <property type="molecule type" value="Genomic_DNA"/>
</dbReference>
<dbReference type="AlphaFoldDB" id="A0A0F9HUM2"/>
<evidence type="ECO:0000256" key="5">
    <source>
        <dbReference type="ARBA" id="ARBA00022917"/>
    </source>
</evidence>
<evidence type="ECO:0000259" key="7">
    <source>
        <dbReference type="PROSITE" id="PS50862"/>
    </source>
</evidence>